<reference evidence="1 2" key="1">
    <citation type="submission" date="2017-09" db="EMBL/GenBank/DDBJ databases">
        <authorList>
            <person name="Ehlers B."/>
            <person name="Leendertz F.H."/>
        </authorList>
    </citation>
    <scope>NUCLEOTIDE SEQUENCE [LARGE SCALE GENOMIC DNA]</scope>
    <source>
        <strain evidence="1 2">CGMCC 1.10978</strain>
    </source>
</reference>
<sequence length="221" mass="22803">MAKNFTSGGVDFDDLFDPDIMGDGPAAPWLTSGGVALKYAALSYGSKRANVGFTSSTGVDVSNLWAAKGSAVYVIEGLHGKGLHASEQALTNQQTVSAQVSVALRSDGTWAVFGATTRGSFPQSAPTSGTWLPSGQSASGYQVQFEVVSSGSADRRVTTSAATYQSLSATQTVGFVLPDFSAVNATERSASATITIRLRRVSTGTVSTTVLSAYLSTTGYT</sequence>
<proteinExistence type="predicted"/>
<name>A0A286D4T9_9GAMM</name>
<dbReference type="RefSeq" id="WP_097121263.1">
    <property type="nucleotide sequence ID" value="NZ_OCND01000002.1"/>
</dbReference>
<evidence type="ECO:0000313" key="1">
    <source>
        <dbReference type="EMBL" id="SOD53669.1"/>
    </source>
</evidence>
<dbReference type="Proteomes" id="UP000219374">
    <property type="component" value="Unassembled WGS sequence"/>
</dbReference>
<organism evidence="1 2">
    <name type="scientific">Pseudoxanthomonas wuyuanensis</name>
    <dbReference type="NCBI Taxonomy" id="1073196"/>
    <lineage>
        <taxon>Bacteria</taxon>
        <taxon>Pseudomonadati</taxon>
        <taxon>Pseudomonadota</taxon>
        <taxon>Gammaproteobacteria</taxon>
        <taxon>Lysobacterales</taxon>
        <taxon>Lysobacteraceae</taxon>
        <taxon>Pseudoxanthomonas</taxon>
    </lineage>
</organism>
<gene>
    <name evidence="1" type="ORF">SAMN06296416_102528</name>
</gene>
<dbReference type="OrthoDB" id="6001224at2"/>
<dbReference type="AlphaFoldDB" id="A0A286D4T9"/>
<keyword evidence="2" id="KW-1185">Reference proteome</keyword>
<protein>
    <submittedName>
        <fullName evidence="1">Uncharacterized protein</fullName>
    </submittedName>
</protein>
<evidence type="ECO:0000313" key="2">
    <source>
        <dbReference type="Proteomes" id="UP000219374"/>
    </source>
</evidence>
<dbReference type="EMBL" id="OCND01000002">
    <property type="protein sequence ID" value="SOD53669.1"/>
    <property type="molecule type" value="Genomic_DNA"/>
</dbReference>
<accession>A0A286D4T9</accession>